<gene>
    <name evidence="2" type="ORF">UFOVP291_35</name>
</gene>
<dbReference type="EMBL" id="LR796301">
    <property type="protein sequence ID" value="CAB4135530.1"/>
    <property type="molecule type" value="Genomic_DNA"/>
</dbReference>
<feature type="region of interest" description="Disordered" evidence="1">
    <location>
        <begin position="1"/>
        <end position="23"/>
    </location>
</feature>
<proteinExistence type="predicted"/>
<reference evidence="2" key="1">
    <citation type="submission" date="2020-04" db="EMBL/GenBank/DDBJ databases">
        <authorList>
            <person name="Chiriac C."/>
            <person name="Salcher M."/>
            <person name="Ghai R."/>
            <person name="Kavagutti S V."/>
        </authorList>
    </citation>
    <scope>NUCLEOTIDE SEQUENCE</scope>
</reference>
<protein>
    <submittedName>
        <fullName evidence="2">Uncharacterized protein</fullName>
    </submittedName>
</protein>
<feature type="compositionally biased region" description="Gly residues" evidence="1">
    <location>
        <begin position="1"/>
        <end position="11"/>
    </location>
</feature>
<evidence type="ECO:0000256" key="1">
    <source>
        <dbReference type="SAM" id="MobiDB-lite"/>
    </source>
</evidence>
<sequence length="203" mass="21422">MCTGGGGGDGGAAQARADEAARQARIKEGSANIDKNFGGFNEAFYNQRAKAYTDYANPQLADQYAQTQRNLTYNLARQGLTASSEAARNAGELQRQYNDNRAQIAAQGLDAANQARGQVEQNRSELLAQLNATSDPAAAAASAVNRAGILSQQSSFSPLGQLFANTTGLLGNAAMAGYYDRNAPGLTPYKQIFGGGNKEKVYK</sequence>
<accession>A0A6J5LR94</accession>
<evidence type="ECO:0000313" key="2">
    <source>
        <dbReference type="EMBL" id="CAB4135530.1"/>
    </source>
</evidence>
<name>A0A6J5LR94_9CAUD</name>
<organism evidence="2">
    <name type="scientific">uncultured Caudovirales phage</name>
    <dbReference type="NCBI Taxonomy" id="2100421"/>
    <lineage>
        <taxon>Viruses</taxon>
        <taxon>Duplodnaviria</taxon>
        <taxon>Heunggongvirae</taxon>
        <taxon>Uroviricota</taxon>
        <taxon>Caudoviricetes</taxon>
        <taxon>Peduoviridae</taxon>
        <taxon>Maltschvirus</taxon>
        <taxon>Maltschvirus maltsch</taxon>
    </lineage>
</organism>